<dbReference type="EMBL" id="HBFQ01043721">
    <property type="protein sequence ID" value="CAD8856624.1"/>
    <property type="molecule type" value="Transcribed_RNA"/>
</dbReference>
<evidence type="ECO:0000256" key="2">
    <source>
        <dbReference type="ARBA" id="ARBA00023125"/>
    </source>
</evidence>
<dbReference type="InterPro" id="IPR012295">
    <property type="entry name" value="TBP_dom_sf"/>
</dbReference>
<sequence>MVVPASTERCSLPWKSRKILGTYGDESMEDVDEKWLQMSPLLPTLIDKDYDVSLPIVQSSGDGSRIPEEHEERGGVVLPQRDVFCTGVMACFKLGVQINLAALKDELTNTTYVQGAMRQYLTIKSLREPQYSACVSSGGYVNIITTCSGDDARLAAKRCARLIQKHHNPKVTFKGHRVLNVQAMTQFPFKVNLPSLVEDGVPGFDVVATSPTHVSLKAQQESCTLRVGRSGTVKACQANSMKVATVTLEAVAPYLYLHREWW</sequence>
<evidence type="ECO:0000256" key="1">
    <source>
        <dbReference type="ARBA" id="ARBA00005560"/>
    </source>
</evidence>
<dbReference type="Pfam" id="PF00352">
    <property type="entry name" value="TBP"/>
    <property type="match status" value="1"/>
</dbReference>
<evidence type="ECO:0000313" key="4">
    <source>
        <dbReference type="EMBL" id="CAD8856624.1"/>
    </source>
</evidence>
<gene>
    <name evidence="4" type="ORF">NSCI0253_LOCUS30976</name>
</gene>
<evidence type="ECO:0008006" key="5">
    <source>
        <dbReference type="Google" id="ProtNLM"/>
    </source>
</evidence>
<reference evidence="4" key="1">
    <citation type="submission" date="2021-01" db="EMBL/GenBank/DDBJ databases">
        <authorList>
            <person name="Corre E."/>
            <person name="Pelletier E."/>
            <person name="Niang G."/>
            <person name="Scheremetjew M."/>
            <person name="Finn R."/>
            <person name="Kale V."/>
            <person name="Holt S."/>
            <person name="Cochrane G."/>
            <person name="Meng A."/>
            <person name="Brown T."/>
            <person name="Cohen L."/>
        </authorList>
    </citation>
    <scope>NUCLEOTIDE SEQUENCE</scope>
</reference>
<dbReference type="InterPro" id="IPR000814">
    <property type="entry name" value="TBP"/>
</dbReference>
<accession>A0A7S1AJV1</accession>
<dbReference type="SUPFAM" id="SSF55945">
    <property type="entry name" value="TATA-box binding protein-like"/>
    <property type="match status" value="1"/>
</dbReference>
<dbReference type="GO" id="GO:0006352">
    <property type="term" value="P:DNA-templated transcription initiation"/>
    <property type="evidence" value="ECO:0007669"/>
    <property type="project" value="InterPro"/>
</dbReference>
<keyword evidence="2" id="KW-0238">DNA-binding</keyword>
<protein>
    <recommendedName>
        <fullName evidence="5">TATA box-binding protein-like 1</fullName>
    </recommendedName>
</protein>
<dbReference type="Gene3D" id="3.30.310.10">
    <property type="entry name" value="TATA-Binding Protein"/>
    <property type="match status" value="2"/>
</dbReference>
<evidence type="ECO:0000256" key="3">
    <source>
        <dbReference type="ARBA" id="ARBA00023163"/>
    </source>
</evidence>
<comment type="similarity">
    <text evidence="1">Belongs to the TBP family.</text>
</comment>
<dbReference type="PANTHER" id="PTHR10126">
    <property type="entry name" value="TATA-BOX BINDING PROTEIN"/>
    <property type="match status" value="1"/>
</dbReference>
<organism evidence="4">
    <name type="scientific">Noctiluca scintillans</name>
    <name type="common">Sea sparkle</name>
    <name type="synonym">Red tide dinoflagellate</name>
    <dbReference type="NCBI Taxonomy" id="2966"/>
    <lineage>
        <taxon>Eukaryota</taxon>
        <taxon>Sar</taxon>
        <taxon>Alveolata</taxon>
        <taxon>Dinophyceae</taxon>
        <taxon>Noctilucales</taxon>
        <taxon>Noctilucaceae</taxon>
        <taxon>Noctiluca</taxon>
    </lineage>
</organism>
<name>A0A7S1AJV1_NOCSC</name>
<proteinExistence type="inferred from homology"/>
<dbReference type="AlphaFoldDB" id="A0A7S1AJV1"/>
<dbReference type="GO" id="GO:0003677">
    <property type="term" value="F:DNA binding"/>
    <property type="evidence" value="ECO:0007669"/>
    <property type="project" value="UniProtKB-KW"/>
</dbReference>
<keyword evidence="3" id="KW-0804">Transcription</keyword>